<dbReference type="PANTHER" id="PTHR34216">
    <property type="match status" value="1"/>
</dbReference>
<dbReference type="PANTHER" id="PTHR34216:SF3">
    <property type="entry name" value="POLY-BETA-1,6-N-ACETYL-D-GLUCOSAMINE N-DEACETYLASE"/>
    <property type="match status" value="1"/>
</dbReference>
<keyword evidence="2" id="KW-0732">Signal</keyword>
<dbReference type="GO" id="GO:0005576">
    <property type="term" value="C:extracellular region"/>
    <property type="evidence" value="ECO:0007669"/>
    <property type="project" value="UniProtKB-SubCell"/>
</dbReference>
<sequence length="228" mass="26798">MTTKAKKKTYVIASVDDGDRLDMAVADMFLKYRIPAVFYIAPEYSDLSDTQVKRLAGIGPKGCSLCKQMGELFEIGAHTMTHPRDLKELSDDEVRAEVLCSKEYLEKITSKPVTKFCYPRGKYDDRIKRIVKECGFEEARTVKIFNTDFPKDPFETHASIHIHPARAEYGDRSWMEYGHELLEKVLKKGGRFEVWMHGWEIDKFNHWEFVDDFLWHMRDQMDEYNYKT</sequence>
<dbReference type="InterPro" id="IPR011330">
    <property type="entry name" value="Glyco_hydro/deAcase_b/a-brl"/>
</dbReference>
<dbReference type="PROSITE" id="PS51677">
    <property type="entry name" value="NODB"/>
    <property type="match status" value="1"/>
</dbReference>
<evidence type="ECO:0000256" key="1">
    <source>
        <dbReference type="ARBA" id="ARBA00004613"/>
    </source>
</evidence>
<gene>
    <name evidence="4" type="ORF">MM171A01912_0005</name>
    <name evidence="5" type="ORF">MM171B00803_0007</name>
</gene>
<organism evidence="4">
    <name type="scientific">viral metagenome</name>
    <dbReference type="NCBI Taxonomy" id="1070528"/>
    <lineage>
        <taxon>unclassified sequences</taxon>
        <taxon>metagenomes</taxon>
        <taxon>organismal metagenomes</taxon>
    </lineage>
</organism>
<dbReference type="EMBL" id="MT143572">
    <property type="protein sequence ID" value="QJA98334.1"/>
    <property type="molecule type" value="Genomic_DNA"/>
</dbReference>
<dbReference type="GO" id="GO:0005975">
    <property type="term" value="P:carbohydrate metabolic process"/>
    <property type="evidence" value="ECO:0007669"/>
    <property type="project" value="InterPro"/>
</dbReference>
<evidence type="ECO:0000313" key="4">
    <source>
        <dbReference type="EMBL" id="QJA98334.1"/>
    </source>
</evidence>
<evidence type="ECO:0000259" key="3">
    <source>
        <dbReference type="PROSITE" id="PS51677"/>
    </source>
</evidence>
<dbReference type="Pfam" id="PF01522">
    <property type="entry name" value="Polysacc_deac_1"/>
    <property type="match status" value="1"/>
</dbReference>
<comment type="subcellular location">
    <subcellularLocation>
        <location evidence="1">Secreted</location>
    </subcellularLocation>
</comment>
<evidence type="ECO:0000313" key="5">
    <source>
        <dbReference type="EMBL" id="QJB03303.1"/>
    </source>
</evidence>
<dbReference type="SUPFAM" id="SSF88713">
    <property type="entry name" value="Glycoside hydrolase/deacetylase"/>
    <property type="match status" value="1"/>
</dbReference>
<dbReference type="GO" id="GO:0016810">
    <property type="term" value="F:hydrolase activity, acting on carbon-nitrogen (but not peptide) bonds"/>
    <property type="evidence" value="ECO:0007669"/>
    <property type="project" value="InterPro"/>
</dbReference>
<dbReference type="Gene3D" id="3.20.20.370">
    <property type="entry name" value="Glycoside hydrolase/deacetylase"/>
    <property type="match status" value="1"/>
</dbReference>
<dbReference type="InterPro" id="IPR002509">
    <property type="entry name" value="NODB_dom"/>
</dbReference>
<dbReference type="CDD" id="cd10918">
    <property type="entry name" value="CE4_NodB_like_5s_6s"/>
    <property type="match status" value="1"/>
</dbReference>
<name>A0A6M3LXI1_9ZZZZ</name>
<dbReference type="AlphaFoldDB" id="A0A6M3LXI1"/>
<accession>A0A6M3LXI1</accession>
<reference evidence="4" key="1">
    <citation type="submission" date="2020-03" db="EMBL/GenBank/DDBJ databases">
        <title>The deep terrestrial virosphere.</title>
        <authorList>
            <person name="Holmfeldt K."/>
            <person name="Nilsson E."/>
            <person name="Simone D."/>
            <person name="Lopez-Fernandez M."/>
            <person name="Wu X."/>
            <person name="de Brujin I."/>
            <person name="Lundin D."/>
            <person name="Andersson A."/>
            <person name="Bertilsson S."/>
            <person name="Dopson M."/>
        </authorList>
    </citation>
    <scope>NUCLEOTIDE SEQUENCE</scope>
    <source>
        <strain evidence="4">MM171A01912</strain>
        <strain evidence="5">MM171B00803</strain>
    </source>
</reference>
<dbReference type="InterPro" id="IPR051398">
    <property type="entry name" value="Polysacch_Deacetylase"/>
</dbReference>
<dbReference type="EMBL" id="MT143838">
    <property type="protein sequence ID" value="QJB03303.1"/>
    <property type="molecule type" value="Genomic_DNA"/>
</dbReference>
<evidence type="ECO:0000256" key="2">
    <source>
        <dbReference type="ARBA" id="ARBA00022729"/>
    </source>
</evidence>
<protein>
    <submittedName>
        <fullName evidence="4">Putative polysaccharide deacetylase</fullName>
    </submittedName>
</protein>
<proteinExistence type="predicted"/>
<feature type="domain" description="NodB homology" evidence="3">
    <location>
        <begin position="9"/>
        <end position="228"/>
    </location>
</feature>